<name>A0ABQ6NKZ3_9BACL</name>
<dbReference type="Pfam" id="PF08890">
    <property type="entry name" value="Phage_TAC_5"/>
    <property type="match status" value="1"/>
</dbReference>
<evidence type="ECO:0000313" key="1">
    <source>
        <dbReference type="EMBL" id="GMK45220.1"/>
    </source>
</evidence>
<evidence type="ECO:0000313" key="2">
    <source>
        <dbReference type="Proteomes" id="UP001285921"/>
    </source>
</evidence>
<sequence>MNLQEFLNNHPVDNLTEEIIVSPRFKDADGLPLKFTIKAMTSQEFEEIRKSATEIRKGRKVEFDAQKFNLRAVINHTIVPDFKDAASIQKLGCRTADEYVQKVLLAGEMSTIVSKIQELSGFDVGMNELIDEAKN</sequence>
<accession>A0ABQ6NKZ3</accession>
<dbReference type="InterPro" id="IPR014986">
    <property type="entry name" value="XkdN-like"/>
</dbReference>
<keyword evidence="2" id="KW-1185">Reference proteome</keyword>
<gene>
    <name evidence="1" type="ORF">PghCCS26_23480</name>
</gene>
<comment type="caution">
    <text evidence="1">The sequence shown here is derived from an EMBL/GenBank/DDBJ whole genome shotgun (WGS) entry which is preliminary data.</text>
</comment>
<organism evidence="1 2">
    <name type="scientific">Paenibacillus glycanilyticus</name>
    <dbReference type="NCBI Taxonomy" id="126569"/>
    <lineage>
        <taxon>Bacteria</taxon>
        <taxon>Bacillati</taxon>
        <taxon>Bacillota</taxon>
        <taxon>Bacilli</taxon>
        <taxon>Bacillales</taxon>
        <taxon>Paenibacillaceae</taxon>
        <taxon>Paenibacillus</taxon>
    </lineage>
</organism>
<protein>
    <recommendedName>
        <fullName evidence="3">XkdN-like protein</fullName>
    </recommendedName>
</protein>
<dbReference type="InterPro" id="IPR038559">
    <property type="entry name" value="XkdN-like_sf"/>
</dbReference>
<proteinExistence type="predicted"/>
<dbReference type="EMBL" id="BTCL01000006">
    <property type="protein sequence ID" value="GMK45220.1"/>
    <property type="molecule type" value="Genomic_DNA"/>
</dbReference>
<dbReference type="Gene3D" id="3.30.2220.30">
    <property type="match status" value="1"/>
</dbReference>
<reference evidence="1 2" key="1">
    <citation type="submission" date="2023-05" db="EMBL/GenBank/DDBJ databases">
        <title>Draft genome of Paenibacillus sp. CCS26.</title>
        <authorList>
            <person name="Akita H."/>
            <person name="Shinto Y."/>
            <person name="Kimura Z."/>
        </authorList>
    </citation>
    <scope>NUCLEOTIDE SEQUENCE [LARGE SCALE GENOMIC DNA]</scope>
    <source>
        <strain evidence="1 2">CCS26</strain>
    </source>
</reference>
<dbReference type="RefSeq" id="WP_015846724.1">
    <property type="nucleotide sequence ID" value="NZ_BTCL01000006.1"/>
</dbReference>
<dbReference type="Proteomes" id="UP001285921">
    <property type="component" value="Unassembled WGS sequence"/>
</dbReference>
<evidence type="ECO:0008006" key="3">
    <source>
        <dbReference type="Google" id="ProtNLM"/>
    </source>
</evidence>